<protein>
    <submittedName>
        <fullName evidence="2">Uncharacterized protein</fullName>
    </submittedName>
</protein>
<evidence type="ECO:0000313" key="3">
    <source>
        <dbReference type="Proteomes" id="UP000535182"/>
    </source>
</evidence>
<comment type="caution">
    <text evidence="2">The sequence shown here is derived from an EMBL/GenBank/DDBJ whole genome shotgun (WGS) entry which is preliminary data.</text>
</comment>
<dbReference type="RefSeq" id="WP_183979989.1">
    <property type="nucleotide sequence ID" value="NZ_JACHEB010000010.1"/>
</dbReference>
<evidence type="ECO:0000313" key="2">
    <source>
        <dbReference type="EMBL" id="MBB5330513.1"/>
    </source>
</evidence>
<name>A0A9X0QHF3_9BACT</name>
<evidence type="ECO:0000256" key="1">
    <source>
        <dbReference type="SAM" id="MobiDB-lite"/>
    </source>
</evidence>
<accession>A0A9X0QHF3</accession>
<organism evidence="2 3">
    <name type="scientific">Tunturiibacter gelidiferens</name>
    <dbReference type="NCBI Taxonomy" id="3069689"/>
    <lineage>
        <taxon>Bacteria</taxon>
        <taxon>Pseudomonadati</taxon>
        <taxon>Acidobacteriota</taxon>
        <taxon>Terriglobia</taxon>
        <taxon>Terriglobales</taxon>
        <taxon>Acidobacteriaceae</taxon>
        <taxon>Tunturiibacter</taxon>
    </lineage>
</organism>
<sequence>MTVPLDDSQDPMPPNTVTVSDPIVTGVTPMPDEIILHEDKEAYSESGLSGEAAVDVDSATERHCQLAHET</sequence>
<dbReference type="AlphaFoldDB" id="A0A9X0QHF3"/>
<feature type="region of interest" description="Disordered" evidence="1">
    <location>
        <begin position="1"/>
        <end position="25"/>
    </location>
</feature>
<keyword evidence="3" id="KW-1185">Reference proteome</keyword>
<reference evidence="2 3" key="1">
    <citation type="submission" date="2020-08" db="EMBL/GenBank/DDBJ databases">
        <title>Genomic Encyclopedia of Type Strains, Phase IV (KMG-V): Genome sequencing to study the core and pangenomes of soil and plant-associated prokaryotes.</title>
        <authorList>
            <person name="Whitman W."/>
        </authorList>
    </citation>
    <scope>NUCLEOTIDE SEQUENCE [LARGE SCALE GENOMIC DNA]</scope>
    <source>
        <strain evidence="2 3">X5P2</strain>
    </source>
</reference>
<proteinExistence type="predicted"/>
<dbReference type="Proteomes" id="UP000535182">
    <property type="component" value="Unassembled WGS sequence"/>
</dbReference>
<dbReference type="EMBL" id="JACHEB010000010">
    <property type="protein sequence ID" value="MBB5330513.1"/>
    <property type="molecule type" value="Genomic_DNA"/>
</dbReference>
<gene>
    <name evidence="2" type="ORF">HDF14_004148</name>
</gene>